<dbReference type="AlphaFoldDB" id="A0A941D126"/>
<accession>A0A941D126</accession>
<comment type="caution">
    <text evidence="2">The sequence shown here is derived from an EMBL/GenBank/DDBJ whole genome shotgun (WGS) entry which is preliminary data.</text>
</comment>
<gene>
    <name evidence="2" type="ORF">JKL49_08805</name>
</gene>
<sequence length="117" mass="12301">MITHPRTEELVEAVARWIDTIRPALAPRDAFLARVAVNVLGVVQRELTLGPAAEADAVERMSGLLGHGGGHAELTAELCAKLQAGELDAQTPGLLAALRANAQGQVAIDQPNYSSAR</sequence>
<evidence type="ECO:0000313" key="2">
    <source>
        <dbReference type="EMBL" id="MBR7619484.1"/>
    </source>
</evidence>
<name>A0A941D126_9CAUL</name>
<dbReference type="EMBL" id="JAGSGD010000001">
    <property type="protein sequence ID" value="MBR7619484.1"/>
    <property type="molecule type" value="Genomic_DNA"/>
</dbReference>
<keyword evidence="3" id="KW-1185">Reference proteome</keyword>
<feature type="domain" description="DUF6285" evidence="1">
    <location>
        <begin position="23"/>
        <end position="113"/>
    </location>
</feature>
<protein>
    <submittedName>
        <fullName evidence="2">Protein kinase</fullName>
    </submittedName>
</protein>
<reference evidence="2" key="1">
    <citation type="submission" date="2021-04" db="EMBL/GenBank/DDBJ databases">
        <title>Draft genome assembly of strain Phenylobacterium sp. 20VBR1 using MiniION and Illumina platforms.</title>
        <authorList>
            <person name="Thomas F.A."/>
            <person name="Krishnan K.P."/>
            <person name="Sinha R.K."/>
        </authorList>
    </citation>
    <scope>NUCLEOTIDE SEQUENCE</scope>
    <source>
        <strain evidence="2">20VBR1</strain>
    </source>
</reference>
<dbReference type="Proteomes" id="UP000622580">
    <property type="component" value="Unassembled WGS sequence"/>
</dbReference>
<organism evidence="2 3">
    <name type="scientific">Phenylobacterium glaciei</name>
    <dbReference type="NCBI Taxonomy" id="2803784"/>
    <lineage>
        <taxon>Bacteria</taxon>
        <taxon>Pseudomonadati</taxon>
        <taxon>Pseudomonadota</taxon>
        <taxon>Alphaproteobacteria</taxon>
        <taxon>Caulobacterales</taxon>
        <taxon>Caulobacteraceae</taxon>
        <taxon>Phenylobacterium</taxon>
    </lineage>
</organism>
<dbReference type="GO" id="GO:0016301">
    <property type="term" value="F:kinase activity"/>
    <property type="evidence" value="ECO:0007669"/>
    <property type="project" value="UniProtKB-KW"/>
</dbReference>
<evidence type="ECO:0000259" key="1">
    <source>
        <dbReference type="Pfam" id="PF19802"/>
    </source>
</evidence>
<keyword evidence="2" id="KW-0808">Transferase</keyword>
<proteinExistence type="predicted"/>
<evidence type="ECO:0000313" key="3">
    <source>
        <dbReference type="Proteomes" id="UP000622580"/>
    </source>
</evidence>
<dbReference type="Pfam" id="PF19802">
    <property type="entry name" value="DUF6285"/>
    <property type="match status" value="1"/>
</dbReference>
<keyword evidence="2" id="KW-0418">Kinase</keyword>
<dbReference type="RefSeq" id="WP_215339836.1">
    <property type="nucleotide sequence ID" value="NZ_JAGSGD010000001.1"/>
</dbReference>
<dbReference type="InterPro" id="IPR046252">
    <property type="entry name" value="DUF6285"/>
</dbReference>